<dbReference type="Proteomes" id="UP000276133">
    <property type="component" value="Unassembled WGS sequence"/>
</dbReference>
<evidence type="ECO:0000313" key="2">
    <source>
        <dbReference type="Proteomes" id="UP000276133"/>
    </source>
</evidence>
<protein>
    <submittedName>
        <fullName evidence="1">Uncharacterized protein</fullName>
    </submittedName>
</protein>
<organism evidence="1 2">
    <name type="scientific">Brachionus plicatilis</name>
    <name type="common">Marine rotifer</name>
    <name type="synonym">Brachionus muelleri</name>
    <dbReference type="NCBI Taxonomy" id="10195"/>
    <lineage>
        <taxon>Eukaryota</taxon>
        <taxon>Metazoa</taxon>
        <taxon>Spiralia</taxon>
        <taxon>Gnathifera</taxon>
        <taxon>Rotifera</taxon>
        <taxon>Eurotatoria</taxon>
        <taxon>Monogononta</taxon>
        <taxon>Pseudotrocha</taxon>
        <taxon>Ploima</taxon>
        <taxon>Brachionidae</taxon>
        <taxon>Brachionus</taxon>
    </lineage>
</organism>
<dbReference type="AlphaFoldDB" id="A0A3M7R0J3"/>
<comment type="caution">
    <text evidence="1">The sequence shown here is derived from an EMBL/GenBank/DDBJ whole genome shotgun (WGS) entry which is preliminary data.</text>
</comment>
<gene>
    <name evidence="1" type="ORF">BpHYR1_003357</name>
</gene>
<sequence length="75" mass="8602">MVILAIFQDFGAKLNSKLMLKSLLISNKASIVCGSHLDKIRIVLGVFLRLFTRAKVLKDQNMFCKLQQMIHPLYH</sequence>
<keyword evidence="2" id="KW-1185">Reference proteome</keyword>
<dbReference type="EMBL" id="REGN01004536">
    <property type="protein sequence ID" value="RNA17087.1"/>
    <property type="molecule type" value="Genomic_DNA"/>
</dbReference>
<accession>A0A3M7R0J3</accession>
<proteinExistence type="predicted"/>
<reference evidence="1 2" key="1">
    <citation type="journal article" date="2018" name="Sci. Rep.">
        <title>Genomic signatures of local adaptation to the degree of environmental predictability in rotifers.</title>
        <authorList>
            <person name="Franch-Gras L."/>
            <person name="Hahn C."/>
            <person name="Garcia-Roger E.M."/>
            <person name="Carmona M.J."/>
            <person name="Serra M."/>
            <person name="Gomez A."/>
        </authorList>
    </citation>
    <scope>NUCLEOTIDE SEQUENCE [LARGE SCALE GENOMIC DNA]</scope>
    <source>
        <strain evidence="1">HYR1</strain>
    </source>
</reference>
<name>A0A3M7R0J3_BRAPC</name>
<evidence type="ECO:0000313" key="1">
    <source>
        <dbReference type="EMBL" id="RNA17087.1"/>
    </source>
</evidence>